<keyword evidence="2" id="KW-0677">Repeat</keyword>
<evidence type="ECO:0000256" key="2">
    <source>
        <dbReference type="ARBA" id="ARBA00022737"/>
    </source>
</evidence>
<dbReference type="OrthoDB" id="6244967at2759"/>
<dbReference type="Pfam" id="PF07679">
    <property type="entry name" value="I-set"/>
    <property type="match status" value="1"/>
</dbReference>
<dbReference type="PANTHER" id="PTHR12231">
    <property type="entry name" value="CTX-RELATED TYPE I TRANSMEMBRANE PROTEIN"/>
    <property type="match status" value="1"/>
</dbReference>
<dbReference type="PANTHER" id="PTHR12231:SF273">
    <property type="entry name" value="TITIN HOMOLOG ISOFORM X1"/>
    <property type="match status" value="1"/>
</dbReference>
<keyword evidence="4" id="KW-0393">Immunoglobulin domain</keyword>
<sequence length="606" mass="69336">EYFCVAKSKYGKEYHGSVFVSVKEIDTNKFPLYLSVKDYFGKNLDLGSEIGFGHQLKVDCFSDNIDTVQVSWFKESGINRAKITNINNQLSVLEIPAFTSLDLGKYKCLANDSNGMISSNSIDFSFVRETGNSIGFKINGLYGLPSTTIQTTTQTLVKRDPPQAVFIGAKEMTVKRYDWVKIECSVENSEDVQFGKKNGILPDNSYHYKNISYFLILPNVQPKDSGYYECKTTNLYGTSSDTILLTVVEQELDEYDNLNSQNEDDNLDNGDEDDYDEFISRLSAKKQPKNPEAKIFGLKEVILSEGDPLEVVCQVNYSVNVELIHFGEEDYRDKVIKMDNVYSLKFSNVSNTHSGYYTCTAFNDYGIVRDHVYVNVVERKKLENWNGKPLVEIIGDEKIVVNEGESVKIDCKVLGADKVFFKDENDPSQNIESFKIDDIYSVIIDSVRLGGYFMCVGQNEYGNRSDYVYVTVESREKFTQQVILAQSTKKSPERNLKFRRQVPSNWTDIPRVEILGQKKIERKKGASYEIVCEAKGGRDIEFRSYYETWPDNFETENIGDIYKLKLKNLREEDSGFYQCFANNQKGHSFDYVQIIVHGNEDNNIDF</sequence>
<dbReference type="Proteomes" id="UP000276133">
    <property type="component" value="Unassembled WGS sequence"/>
</dbReference>
<dbReference type="AlphaFoldDB" id="A0A3M7RN80"/>
<dbReference type="SMART" id="SM00408">
    <property type="entry name" value="IGc2"/>
    <property type="match status" value="5"/>
</dbReference>
<evidence type="ECO:0000259" key="5">
    <source>
        <dbReference type="PROSITE" id="PS50835"/>
    </source>
</evidence>
<feature type="domain" description="Ig-like" evidence="5">
    <location>
        <begin position="510"/>
        <end position="595"/>
    </location>
</feature>
<accession>A0A3M7RN80</accession>
<name>A0A3M7RN80_BRAPC</name>
<dbReference type="InterPro" id="IPR013098">
    <property type="entry name" value="Ig_I-set"/>
</dbReference>
<feature type="non-terminal residue" evidence="6">
    <location>
        <position position="1"/>
    </location>
</feature>
<dbReference type="InterPro" id="IPR007110">
    <property type="entry name" value="Ig-like_dom"/>
</dbReference>
<dbReference type="SMART" id="SM00409">
    <property type="entry name" value="IG"/>
    <property type="match status" value="5"/>
</dbReference>
<feature type="domain" description="Ig-like" evidence="5">
    <location>
        <begin position="31"/>
        <end position="123"/>
    </location>
</feature>
<proteinExistence type="predicted"/>
<feature type="domain" description="Ig-like" evidence="5">
    <location>
        <begin position="291"/>
        <end position="375"/>
    </location>
</feature>
<dbReference type="InterPro" id="IPR003599">
    <property type="entry name" value="Ig_sub"/>
</dbReference>
<evidence type="ECO:0000313" key="7">
    <source>
        <dbReference type="Proteomes" id="UP000276133"/>
    </source>
</evidence>
<organism evidence="6 7">
    <name type="scientific">Brachionus plicatilis</name>
    <name type="common">Marine rotifer</name>
    <name type="synonym">Brachionus muelleri</name>
    <dbReference type="NCBI Taxonomy" id="10195"/>
    <lineage>
        <taxon>Eukaryota</taxon>
        <taxon>Metazoa</taxon>
        <taxon>Spiralia</taxon>
        <taxon>Gnathifera</taxon>
        <taxon>Rotifera</taxon>
        <taxon>Eurotatoria</taxon>
        <taxon>Monogononta</taxon>
        <taxon>Pseudotrocha</taxon>
        <taxon>Ploima</taxon>
        <taxon>Brachionidae</taxon>
        <taxon>Brachionus</taxon>
    </lineage>
</organism>
<gene>
    <name evidence="6" type="ORF">BpHYR1_029166</name>
</gene>
<keyword evidence="3" id="KW-1015">Disulfide bond</keyword>
<protein>
    <submittedName>
        <fullName evidence="6">Muscle M-line assembly unc-89</fullName>
    </submittedName>
</protein>
<comment type="caution">
    <text evidence="6">The sequence shown here is derived from an EMBL/GenBank/DDBJ whole genome shotgun (WGS) entry which is preliminary data.</text>
</comment>
<dbReference type="InterPro" id="IPR003598">
    <property type="entry name" value="Ig_sub2"/>
</dbReference>
<dbReference type="InterPro" id="IPR051170">
    <property type="entry name" value="Neural/epithelial_adhesion"/>
</dbReference>
<evidence type="ECO:0000256" key="3">
    <source>
        <dbReference type="ARBA" id="ARBA00023157"/>
    </source>
</evidence>
<keyword evidence="1" id="KW-0732">Signal</keyword>
<dbReference type="InterPro" id="IPR013783">
    <property type="entry name" value="Ig-like_fold"/>
</dbReference>
<reference evidence="6 7" key="1">
    <citation type="journal article" date="2018" name="Sci. Rep.">
        <title>Genomic signatures of local adaptation to the degree of environmental predictability in rotifers.</title>
        <authorList>
            <person name="Franch-Gras L."/>
            <person name="Hahn C."/>
            <person name="Garcia-Roger E.M."/>
            <person name="Carmona M.J."/>
            <person name="Serra M."/>
            <person name="Gomez A."/>
        </authorList>
    </citation>
    <scope>NUCLEOTIDE SEQUENCE [LARGE SCALE GENOMIC DNA]</scope>
    <source>
        <strain evidence="6">HYR1</strain>
    </source>
</reference>
<evidence type="ECO:0000256" key="4">
    <source>
        <dbReference type="ARBA" id="ARBA00023319"/>
    </source>
</evidence>
<evidence type="ECO:0000256" key="1">
    <source>
        <dbReference type="ARBA" id="ARBA00022729"/>
    </source>
</evidence>
<feature type="domain" description="Ig-like" evidence="5">
    <location>
        <begin position="162"/>
        <end position="246"/>
    </location>
</feature>
<dbReference type="CDD" id="cd00096">
    <property type="entry name" value="Ig"/>
    <property type="match status" value="1"/>
</dbReference>
<dbReference type="InterPro" id="IPR036179">
    <property type="entry name" value="Ig-like_dom_sf"/>
</dbReference>
<dbReference type="PROSITE" id="PS50835">
    <property type="entry name" value="IG_LIKE"/>
    <property type="match status" value="4"/>
</dbReference>
<dbReference type="SUPFAM" id="SSF48726">
    <property type="entry name" value="Immunoglobulin"/>
    <property type="match status" value="5"/>
</dbReference>
<keyword evidence="7" id="KW-1185">Reference proteome</keyword>
<dbReference type="Gene3D" id="2.60.40.10">
    <property type="entry name" value="Immunoglobulins"/>
    <property type="match status" value="5"/>
</dbReference>
<dbReference type="EMBL" id="REGN01003052">
    <property type="protein sequence ID" value="RNA24785.1"/>
    <property type="molecule type" value="Genomic_DNA"/>
</dbReference>
<dbReference type="STRING" id="10195.A0A3M7RN80"/>
<evidence type="ECO:0000313" key="6">
    <source>
        <dbReference type="EMBL" id="RNA24785.1"/>
    </source>
</evidence>